<evidence type="ECO:0000313" key="3">
    <source>
        <dbReference type="EMBL" id="SMO81125.1"/>
    </source>
</evidence>
<organism evidence="3 4">
    <name type="scientific">Geodermatophilus aquaeductus</name>
    <dbReference type="NCBI Taxonomy" id="1564161"/>
    <lineage>
        <taxon>Bacteria</taxon>
        <taxon>Bacillati</taxon>
        <taxon>Actinomycetota</taxon>
        <taxon>Actinomycetes</taxon>
        <taxon>Geodermatophilales</taxon>
        <taxon>Geodermatophilaceae</taxon>
        <taxon>Geodermatophilus</taxon>
    </lineage>
</organism>
<proteinExistence type="inferred from homology"/>
<evidence type="ECO:0000256" key="2">
    <source>
        <dbReference type="ARBA" id="ARBA00022649"/>
    </source>
</evidence>
<keyword evidence="4" id="KW-1185">Reference proteome</keyword>
<dbReference type="Proteomes" id="UP000317484">
    <property type="component" value="Unassembled WGS sequence"/>
</dbReference>
<dbReference type="Pfam" id="PF02452">
    <property type="entry name" value="PemK_toxin"/>
    <property type="match status" value="1"/>
</dbReference>
<evidence type="ECO:0000313" key="4">
    <source>
        <dbReference type="Proteomes" id="UP000317484"/>
    </source>
</evidence>
<comment type="similarity">
    <text evidence="1">Belongs to the PemK/MazF family.</text>
</comment>
<dbReference type="GO" id="GO:0003677">
    <property type="term" value="F:DNA binding"/>
    <property type="evidence" value="ECO:0007669"/>
    <property type="project" value="InterPro"/>
</dbReference>
<dbReference type="InterPro" id="IPR011067">
    <property type="entry name" value="Plasmid_toxin/cell-grow_inhib"/>
</dbReference>
<protein>
    <submittedName>
        <fullName evidence="3">mRNA interferase MazF</fullName>
    </submittedName>
</protein>
<reference evidence="3 4" key="1">
    <citation type="submission" date="2017-05" db="EMBL/GenBank/DDBJ databases">
        <authorList>
            <person name="Varghese N."/>
            <person name="Submissions S."/>
        </authorList>
    </citation>
    <scope>NUCLEOTIDE SEQUENCE [LARGE SCALE GENOMIC DNA]</scope>
    <source>
        <strain evidence="3 4">DSM 46834</strain>
    </source>
</reference>
<dbReference type="InterPro" id="IPR003477">
    <property type="entry name" value="PemK-like"/>
</dbReference>
<accession>A0A521EB12</accession>
<dbReference type="AlphaFoldDB" id="A0A521EB12"/>
<evidence type="ECO:0000256" key="1">
    <source>
        <dbReference type="ARBA" id="ARBA00007521"/>
    </source>
</evidence>
<dbReference type="Gene3D" id="2.30.30.110">
    <property type="match status" value="1"/>
</dbReference>
<dbReference type="RefSeq" id="WP_142458970.1">
    <property type="nucleotide sequence ID" value="NZ_FXTJ01000004.1"/>
</dbReference>
<dbReference type="GO" id="GO:0006402">
    <property type="term" value="P:mRNA catabolic process"/>
    <property type="evidence" value="ECO:0007669"/>
    <property type="project" value="TreeGrafter"/>
</dbReference>
<keyword evidence="2" id="KW-1277">Toxin-antitoxin system</keyword>
<dbReference type="SUPFAM" id="SSF50118">
    <property type="entry name" value="Cell growth inhibitor/plasmid maintenance toxic component"/>
    <property type="match status" value="1"/>
</dbReference>
<dbReference type="PANTHER" id="PTHR33988:SF2">
    <property type="entry name" value="ENDORIBONUCLEASE MAZF"/>
    <property type="match status" value="1"/>
</dbReference>
<dbReference type="GO" id="GO:0004521">
    <property type="term" value="F:RNA endonuclease activity"/>
    <property type="evidence" value="ECO:0007669"/>
    <property type="project" value="TreeGrafter"/>
</dbReference>
<gene>
    <name evidence="3" type="ORF">SAMN06273567_104397</name>
</gene>
<sequence length="105" mass="11945">MIRGAVYRVDLGEARRGSEQRGRRYGLVLSPTEMAWSVATIVPTSTQAQPTVFRPEIELGGVPTRFLVDQLRSIDVRFIHGEPAYFLHRDELEEVELTVTRYLGL</sequence>
<dbReference type="GO" id="GO:0016075">
    <property type="term" value="P:rRNA catabolic process"/>
    <property type="evidence" value="ECO:0007669"/>
    <property type="project" value="TreeGrafter"/>
</dbReference>
<dbReference type="PANTHER" id="PTHR33988">
    <property type="entry name" value="ENDORIBONUCLEASE MAZF-RELATED"/>
    <property type="match status" value="1"/>
</dbReference>
<name>A0A521EB12_9ACTN</name>
<dbReference type="EMBL" id="FXTJ01000004">
    <property type="protein sequence ID" value="SMO81125.1"/>
    <property type="molecule type" value="Genomic_DNA"/>
</dbReference>